<evidence type="ECO:0008006" key="4">
    <source>
        <dbReference type="Google" id="ProtNLM"/>
    </source>
</evidence>
<accession>A0A232FF68</accession>
<evidence type="ECO:0000313" key="2">
    <source>
        <dbReference type="EMBL" id="OXU29404.1"/>
    </source>
</evidence>
<reference evidence="2 3" key="1">
    <citation type="journal article" date="2017" name="Curr. Biol.">
        <title>The Evolution of Venom by Co-option of Single-Copy Genes.</title>
        <authorList>
            <person name="Martinson E.O."/>
            <person name="Mrinalini"/>
            <person name="Kelkar Y.D."/>
            <person name="Chang C.H."/>
            <person name="Werren J.H."/>
        </authorList>
    </citation>
    <scope>NUCLEOTIDE SEQUENCE [LARGE SCALE GENOMIC DNA]</scope>
    <source>
        <strain evidence="2 3">Alberta</strain>
        <tissue evidence="2">Whole body</tissue>
    </source>
</reference>
<sequence length="106" mass="11609">MMKYSGSSRSNAAMLTLLCLCAILATLCGEARGMPPAQCSPGLLDEVPPRIRKVCAALSTIYELGSAMENYINDKVPVLREGIPLPDSGVKRQDVDHVFLRFGRRR</sequence>
<protein>
    <recommendedName>
        <fullName evidence="4">Myosuppressin</fullName>
    </recommendedName>
</protein>
<dbReference type="Proteomes" id="UP000215335">
    <property type="component" value="Unassembled WGS sequence"/>
</dbReference>
<feature type="chain" id="PRO_5012104651" description="Myosuppressin" evidence="1">
    <location>
        <begin position="34"/>
        <end position="106"/>
    </location>
</feature>
<evidence type="ECO:0000256" key="1">
    <source>
        <dbReference type="SAM" id="SignalP"/>
    </source>
</evidence>
<proteinExistence type="predicted"/>
<gene>
    <name evidence="2" type="ORF">TSAR_002200</name>
</gene>
<comment type="caution">
    <text evidence="2">The sequence shown here is derived from an EMBL/GenBank/DDBJ whole genome shotgun (WGS) entry which is preliminary data.</text>
</comment>
<organism evidence="2 3">
    <name type="scientific">Trichomalopsis sarcophagae</name>
    <dbReference type="NCBI Taxonomy" id="543379"/>
    <lineage>
        <taxon>Eukaryota</taxon>
        <taxon>Metazoa</taxon>
        <taxon>Ecdysozoa</taxon>
        <taxon>Arthropoda</taxon>
        <taxon>Hexapoda</taxon>
        <taxon>Insecta</taxon>
        <taxon>Pterygota</taxon>
        <taxon>Neoptera</taxon>
        <taxon>Endopterygota</taxon>
        <taxon>Hymenoptera</taxon>
        <taxon>Apocrita</taxon>
        <taxon>Proctotrupomorpha</taxon>
        <taxon>Chalcidoidea</taxon>
        <taxon>Pteromalidae</taxon>
        <taxon>Pteromalinae</taxon>
        <taxon>Trichomalopsis</taxon>
    </lineage>
</organism>
<keyword evidence="1" id="KW-0732">Signal</keyword>
<dbReference type="OrthoDB" id="6355109at2759"/>
<name>A0A232FF68_9HYME</name>
<dbReference type="EMBL" id="NNAY01000294">
    <property type="protein sequence ID" value="OXU29404.1"/>
    <property type="molecule type" value="Genomic_DNA"/>
</dbReference>
<dbReference type="AlphaFoldDB" id="A0A232FF68"/>
<feature type="signal peptide" evidence="1">
    <location>
        <begin position="1"/>
        <end position="33"/>
    </location>
</feature>
<evidence type="ECO:0000313" key="3">
    <source>
        <dbReference type="Proteomes" id="UP000215335"/>
    </source>
</evidence>
<keyword evidence="3" id="KW-1185">Reference proteome</keyword>